<dbReference type="InterPro" id="IPR040357">
    <property type="entry name" value="Vma22/CCDC115"/>
</dbReference>
<organism evidence="2 3">
    <name type="scientific">Plasmopara halstedii</name>
    <name type="common">Downy mildew of sunflower</name>
    <dbReference type="NCBI Taxonomy" id="4781"/>
    <lineage>
        <taxon>Eukaryota</taxon>
        <taxon>Sar</taxon>
        <taxon>Stramenopiles</taxon>
        <taxon>Oomycota</taxon>
        <taxon>Peronosporomycetes</taxon>
        <taxon>Peronosporales</taxon>
        <taxon>Peronosporaceae</taxon>
        <taxon>Plasmopara</taxon>
    </lineage>
</organism>
<sequence>MTDTIDERLIESVDNLEQYLSDQEAASHKLKKGFMILTKAKQRLPEHALTEISYHEEFTASRVVVLDSDGFWQLQDASKGSLQKVKDNAVRNRRASKNVTNAESSQARLHLDPLMWFSSLPPSDLRQAQKQFISGLHALLVAAASAHEVQKAINGLASAP</sequence>
<accession>A0A0P1AQN0</accession>
<keyword evidence="3" id="KW-1185">Reference proteome</keyword>
<evidence type="ECO:0000313" key="3">
    <source>
        <dbReference type="Proteomes" id="UP000054928"/>
    </source>
</evidence>
<protein>
    <recommendedName>
        <fullName evidence="1">Vacuolar ATPase assembly protein VMA22</fullName>
    </recommendedName>
</protein>
<dbReference type="EMBL" id="CCYD01000653">
    <property type="protein sequence ID" value="CEG43165.1"/>
    <property type="molecule type" value="Genomic_DNA"/>
</dbReference>
<dbReference type="GO" id="GO:0051082">
    <property type="term" value="F:unfolded protein binding"/>
    <property type="evidence" value="ECO:0007669"/>
    <property type="project" value="TreeGrafter"/>
</dbReference>
<dbReference type="OMA" id="RSAQQQF"/>
<dbReference type="GeneID" id="36408434"/>
<dbReference type="OrthoDB" id="157390at2759"/>
<dbReference type="RefSeq" id="XP_024579534.1">
    <property type="nucleotide sequence ID" value="XM_024729126.1"/>
</dbReference>
<dbReference type="GO" id="GO:0070072">
    <property type="term" value="P:vacuolar proton-transporting V-type ATPase complex assembly"/>
    <property type="evidence" value="ECO:0007669"/>
    <property type="project" value="InterPro"/>
</dbReference>
<evidence type="ECO:0000256" key="1">
    <source>
        <dbReference type="ARBA" id="ARBA00093634"/>
    </source>
</evidence>
<dbReference type="Pfam" id="PF21730">
    <property type="entry name" value="Vma22_CCDC115"/>
    <property type="match status" value="1"/>
</dbReference>
<proteinExistence type="predicted"/>
<dbReference type="STRING" id="4781.A0A0P1AQN0"/>
<name>A0A0P1AQN0_PLAHL</name>
<dbReference type="PANTHER" id="PTHR31996:SF2">
    <property type="entry name" value="COILED-COIL DOMAIN-CONTAINING PROTEIN 115"/>
    <property type="match status" value="1"/>
</dbReference>
<dbReference type="PANTHER" id="PTHR31996">
    <property type="entry name" value="COILED-COIL DOMAIN-CONTAINING PROTEIN 115"/>
    <property type="match status" value="1"/>
</dbReference>
<evidence type="ECO:0000313" key="2">
    <source>
        <dbReference type="EMBL" id="CEG43165.1"/>
    </source>
</evidence>
<dbReference type="Proteomes" id="UP000054928">
    <property type="component" value="Unassembled WGS sequence"/>
</dbReference>
<dbReference type="AlphaFoldDB" id="A0A0P1AQN0"/>
<reference evidence="3" key="1">
    <citation type="submission" date="2014-09" db="EMBL/GenBank/DDBJ databases">
        <authorList>
            <person name="Sharma Rahul"/>
            <person name="Thines Marco"/>
        </authorList>
    </citation>
    <scope>NUCLEOTIDE SEQUENCE [LARGE SCALE GENOMIC DNA]</scope>
</reference>